<dbReference type="CDD" id="cd00192">
    <property type="entry name" value="PTKc"/>
    <property type="match status" value="1"/>
</dbReference>
<feature type="transmembrane region" description="Helical" evidence="13">
    <location>
        <begin position="226"/>
        <end position="251"/>
    </location>
</feature>
<evidence type="ECO:0000256" key="6">
    <source>
        <dbReference type="ARBA" id="ARBA00022777"/>
    </source>
</evidence>
<evidence type="ECO:0000256" key="11">
    <source>
        <dbReference type="ARBA" id="ARBA00051243"/>
    </source>
</evidence>
<evidence type="ECO:0000256" key="7">
    <source>
        <dbReference type="ARBA" id="ARBA00022989"/>
    </source>
</evidence>
<feature type="domain" description="SEA" evidence="16">
    <location>
        <begin position="12"/>
        <end position="121"/>
    </location>
</feature>
<dbReference type="Gene3D" id="3.30.70.960">
    <property type="entry name" value="SEA domain"/>
    <property type="match status" value="1"/>
</dbReference>
<dbReference type="SMART" id="SM00200">
    <property type="entry name" value="SEA"/>
    <property type="match status" value="1"/>
</dbReference>
<dbReference type="InterPro" id="IPR011009">
    <property type="entry name" value="Kinase-like_dom_sf"/>
</dbReference>
<dbReference type="PROSITE" id="PS00107">
    <property type="entry name" value="PROTEIN_KINASE_ATP"/>
    <property type="match status" value="1"/>
</dbReference>
<dbReference type="FunFam" id="1.10.510.10:FF:000743">
    <property type="entry name" value="Predicted protein"/>
    <property type="match status" value="1"/>
</dbReference>
<dbReference type="InterPro" id="IPR008266">
    <property type="entry name" value="Tyr_kinase_AS"/>
</dbReference>
<evidence type="ECO:0000256" key="14">
    <source>
        <dbReference type="SAM" id="SignalP"/>
    </source>
</evidence>
<evidence type="ECO:0000256" key="10">
    <source>
        <dbReference type="ARBA" id="ARBA00023180"/>
    </source>
</evidence>
<dbReference type="GO" id="GO:0005524">
    <property type="term" value="F:ATP binding"/>
    <property type="evidence" value="ECO:0007669"/>
    <property type="project" value="UniProtKB-UniRule"/>
</dbReference>
<dbReference type="InterPro" id="IPR013783">
    <property type="entry name" value="Ig-like_fold"/>
</dbReference>
<dbReference type="EC" id="2.7.10.1" evidence="2"/>
<dbReference type="GO" id="GO:0007169">
    <property type="term" value="P:cell surface receptor protein tyrosine kinase signaling pathway"/>
    <property type="evidence" value="ECO:0007669"/>
    <property type="project" value="TreeGrafter"/>
</dbReference>
<feature type="signal peptide" evidence="14">
    <location>
        <begin position="1"/>
        <end position="19"/>
    </location>
</feature>
<feature type="chain" id="PRO_5013242295" description="receptor protein-tyrosine kinase" evidence="14">
    <location>
        <begin position="20"/>
        <end position="584"/>
    </location>
</feature>
<evidence type="ECO:0000256" key="12">
    <source>
        <dbReference type="PROSITE-ProRule" id="PRU10141"/>
    </source>
</evidence>
<gene>
    <name evidence="18" type="primary">TEK</name>
    <name evidence="18" type="ORF">AWC38_SpisGene5275</name>
</gene>
<keyword evidence="7 13" id="KW-1133">Transmembrane helix</keyword>
<evidence type="ECO:0000313" key="18">
    <source>
        <dbReference type="EMBL" id="PFX29915.1"/>
    </source>
</evidence>
<feature type="domain" description="Fibronectin type-III" evidence="17">
    <location>
        <begin position="130"/>
        <end position="224"/>
    </location>
</feature>
<keyword evidence="4 13" id="KW-0812">Transmembrane</keyword>
<dbReference type="InterPro" id="IPR036364">
    <property type="entry name" value="SEA_dom_sf"/>
</dbReference>
<dbReference type="PRINTS" id="PR00109">
    <property type="entry name" value="TYRKINASE"/>
</dbReference>
<sequence>MSICCCFFFITVQVKVEMALKVENYNYTKELENKSSPQYKTIEQNFTAEMDILYSETPGYIRTEVLKMTKGSVVVDFNIIIQIITTDPKNETTIADEKAKVVQTVIKEADDGFVKRLKVSKVIPKTQPPEPNDVEIFDVKSDEISVRWKPSDDAETFNVRTYSVRYREYSEKTYIEHNQTADTTDYSYRIKSLEPETVYMIMVGAVNSYGPNFNEETGHETEPASFAWWIIVVAVLGVILVLAIVVGIIVYRRKKAEEREERDARFQALAFENDSQRSEVAVYQDKNVKGLTFTNSAYKPCETNWEEFPYENIKLLNELGSGAFGVVYKGELVQESGKILPCAVKALKPSATKVEIKDLYNELEIMVNVGHHPNLVNLIGACTQDDHLLVIIELAENGCLLDFLKKSREQIGNNTTSGLTEDMKTSVAVDVARGMAHLASCRCIHRDLAARNVLLGKDYVAKVSDYGMARDVYEQLMYKKETQGKLPLKWMAIESLETYTFTMESDVWAYGVLLWEIESGGLKPYAGLSAVDLIEQLKKGYRMEKPNGCSDKMYQVMRDCWNANPNMRPTFDELIVRLESTITT</sequence>
<proteinExistence type="predicted"/>
<dbReference type="Gene3D" id="2.60.40.10">
    <property type="entry name" value="Immunoglobulins"/>
    <property type="match status" value="1"/>
</dbReference>
<organism evidence="18 19">
    <name type="scientific">Stylophora pistillata</name>
    <name type="common">Smooth cauliflower coral</name>
    <dbReference type="NCBI Taxonomy" id="50429"/>
    <lineage>
        <taxon>Eukaryota</taxon>
        <taxon>Metazoa</taxon>
        <taxon>Cnidaria</taxon>
        <taxon>Anthozoa</taxon>
        <taxon>Hexacorallia</taxon>
        <taxon>Scleractinia</taxon>
        <taxon>Astrocoeniina</taxon>
        <taxon>Pocilloporidae</taxon>
        <taxon>Stylophora</taxon>
    </lineage>
</organism>
<evidence type="ECO:0000313" key="19">
    <source>
        <dbReference type="Proteomes" id="UP000225706"/>
    </source>
</evidence>
<keyword evidence="9 18" id="KW-0675">Receptor</keyword>
<evidence type="ECO:0000259" key="15">
    <source>
        <dbReference type="PROSITE" id="PS50011"/>
    </source>
</evidence>
<dbReference type="CDD" id="cd00063">
    <property type="entry name" value="FN3"/>
    <property type="match status" value="1"/>
</dbReference>
<dbReference type="Gene3D" id="3.30.200.20">
    <property type="entry name" value="Phosphorylase Kinase, domain 1"/>
    <property type="match status" value="1"/>
</dbReference>
<dbReference type="InterPro" id="IPR000719">
    <property type="entry name" value="Prot_kinase_dom"/>
</dbReference>
<keyword evidence="12" id="KW-0547">Nucleotide-binding</keyword>
<dbReference type="InterPro" id="IPR001245">
    <property type="entry name" value="Ser-Thr/Tyr_kinase_cat_dom"/>
</dbReference>
<dbReference type="AlphaFoldDB" id="A0A2B4SNC8"/>
<keyword evidence="5" id="KW-0677">Repeat</keyword>
<comment type="catalytic activity">
    <reaction evidence="11">
        <text>L-tyrosyl-[protein] + ATP = O-phospho-L-tyrosyl-[protein] + ADP + H(+)</text>
        <dbReference type="Rhea" id="RHEA:10596"/>
        <dbReference type="Rhea" id="RHEA-COMP:10136"/>
        <dbReference type="Rhea" id="RHEA-COMP:20101"/>
        <dbReference type="ChEBI" id="CHEBI:15378"/>
        <dbReference type="ChEBI" id="CHEBI:30616"/>
        <dbReference type="ChEBI" id="CHEBI:46858"/>
        <dbReference type="ChEBI" id="CHEBI:61978"/>
        <dbReference type="ChEBI" id="CHEBI:456216"/>
        <dbReference type="EC" id="2.7.10.1"/>
    </reaction>
</comment>
<feature type="binding site" evidence="12">
    <location>
        <position position="345"/>
    </location>
    <ligand>
        <name>ATP</name>
        <dbReference type="ChEBI" id="CHEBI:30616"/>
    </ligand>
</feature>
<dbReference type="PROSITE" id="PS00109">
    <property type="entry name" value="PROTEIN_KINASE_TYR"/>
    <property type="match status" value="1"/>
</dbReference>
<evidence type="ECO:0000256" key="2">
    <source>
        <dbReference type="ARBA" id="ARBA00011902"/>
    </source>
</evidence>
<keyword evidence="19" id="KW-1185">Reference proteome</keyword>
<protein>
    <recommendedName>
        <fullName evidence="2">receptor protein-tyrosine kinase</fullName>
        <ecNumber evidence="2">2.7.10.1</ecNumber>
    </recommendedName>
</protein>
<keyword evidence="14" id="KW-0732">Signal</keyword>
<evidence type="ECO:0000259" key="17">
    <source>
        <dbReference type="PROSITE" id="PS50853"/>
    </source>
</evidence>
<dbReference type="EMBL" id="LSMT01000058">
    <property type="protein sequence ID" value="PFX29915.1"/>
    <property type="molecule type" value="Genomic_DNA"/>
</dbReference>
<evidence type="ECO:0000256" key="4">
    <source>
        <dbReference type="ARBA" id="ARBA00022692"/>
    </source>
</evidence>
<keyword evidence="8 13" id="KW-0472">Membrane</keyword>
<dbReference type="Pfam" id="PF07714">
    <property type="entry name" value="PK_Tyr_Ser-Thr"/>
    <property type="match status" value="1"/>
</dbReference>
<reference evidence="19" key="1">
    <citation type="journal article" date="2017" name="bioRxiv">
        <title>Comparative analysis of the genomes of Stylophora pistillata and Acropora digitifera provides evidence for extensive differences between species of corals.</title>
        <authorList>
            <person name="Voolstra C.R."/>
            <person name="Li Y."/>
            <person name="Liew Y.J."/>
            <person name="Baumgarten S."/>
            <person name="Zoccola D."/>
            <person name="Flot J.-F."/>
            <person name="Tambutte S."/>
            <person name="Allemand D."/>
            <person name="Aranda M."/>
        </authorList>
    </citation>
    <scope>NUCLEOTIDE SEQUENCE [LARGE SCALE GENOMIC DNA]</scope>
</reference>
<dbReference type="OrthoDB" id="5974800at2759"/>
<evidence type="ECO:0000256" key="8">
    <source>
        <dbReference type="ARBA" id="ARBA00023136"/>
    </source>
</evidence>
<dbReference type="PANTHER" id="PTHR24416">
    <property type="entry name" value="TYROSINE-PROTEIN KINASE RECEPTOR"/>
    <property type="match status" value="1"/>
</dbReference>
<dbReference type="PANTHER" id="PTHR24416:SF617">
    <property type="entry name" value="RET ONCOGENE, ISOFORM A"/>
    <property type="match status" value="1"/>
</dbReference>
<comment type="subcellular location">
    <subcellularLocation>
        <location evidence="1">Membrane</location>
        <topology evidence="1">Single-pass membrane protein</topology>
    </subcellularLocation>
</comment>
<name>A0A2B4SNC8_STYPI</name>
<dbReference type="SUPFAM" id="SSF56112">
    <property type="entry name" value="Protein kinase-like (PK-like)"/>
    <property type="match status" value="1"/>
</dbReference>
<keyword evidence="10" id="KW-0325">Glycoprotein</keyword>
<dbReference type="PROSITE" id="PS50024">
    <property type="entry name" value="SEA"/>
    <property type="match status" value="1"/>
</dbReference>
<keyword evidence="6" id="KW-0418">Kinase</keyword>
<evidence type="ECO:0000256" key="9">
    <source>
        <dbReference type="ARBA" id="ARBA00023170"/>
    </source>
</evidence>
<dbReference type="Pfam" id="PF00041">
    <property type="entry name" value="fn3"/>
    <property type="match status" value="1"/>
</dbReference>
<dbReference type="SUPFAM" id="SSF49265">
    <property type="entry name" value="Fibronectin type III"/>
    <property type="match status" value="1"/>
</dbReference>
<dbReference type="SMART" id="SM00219">
    <property type="entry name" value="TyrKc"/>
    <property type="match status" value="1"/>
</dbReference>
<dbReference type="GO" id="GO:0005886">
    <property type="term" value="C:plasma membrane"/>
    <property type="evidence" value="ECO:0007669"/>
    <property type="project" value="TreeGrafter"/>
</dbReference>
<accession>A0A2B4SNC8</accession>
<dbReference type="GO" id="GO:0004714">
    <property type="term" value="F:transmembrane receptor protein tyrosine kinase activity"/>
    <property type="evidence" value="ECO:0007669"/>
    <property type="project" value="UniProtKB-EC"/>
</dbReference>
<dbReference type="STRING" id="50429.A0A2B4SNC8"/>
<dbReference type="PROSITE" id="PS50853">
    <property type="entry name" value="FN3"/>
    <property type="match status" value="1"/>
</dbReference>
<dbReference type="InterPro" id="IPR050122">
    <property type="entry name" value="RTK"/>
</dbReference>
<dbReference type="PROSITE" id="PS50011">
    <property type="entry name" value="PROTEIN_KINASE_DOM"/>
    <property type="match status" value="1"/>
</dbReference>
<evidence type="ECO:0000256" key="1">
    <source>
        <dbReference type="ARBA" id="ARBA00004167"/>
    </source>
</evidence>
<evidence type="ECO:0000256" key="13">
    <source>
        <dbReference type="SAM" id="Phobius"/>
    </source>
</evidence>
<keyword evidence="12" id="KW-0067">ATP-binding</keyword>
<dbReference type="SMART" id="SM00060">
    <property type="entry name" value="FN3"/>
    <property type="match status" value="1"/>
</dbReference>
<evidence type="ECO:0000256" key="3">
    <source>
        <dbReference type="ARBA" id="ARBA00022679"/>
    </source>
</evidence>
<feature type="domain" description="Protein kinase" evidence="15">
    <location>
        <begin position="313"/>
        <end position="582"/>
    </location>
</feature>
<evidence type="ECO:0000256" key="5">
    <source>
        <dbReference type="ARBA" id="ARBA00022737"/>
    </source>
</evidence>
<dbReference type="Proteomes" id="UP000225706">
    <property type="component" value="Unassembled WGS sequence"/>
</dbReference>
<dbReference type="InterPro" id="IPR017441">
    <property type="entry name" value="Protein_kinase_ATP_BS"/>
</dbReference>
<dbReference type="GO" id="GO:0043235">
    <property type="term" value="C:receptor complex"/>
    <property type="evidence" value="ECO:0007669"/>
    <property type="project" value="TreeGrafter"/>
</dbReference>
<keyword evidence="3" id="KW-0808">Transferase</keyword>
<evidence type="ECO:0000259" key="16">
    <source>
        <dbReference type="PROSITE" id="PS50024"/>
    </source>
</evidence>
<dbReference type="InterPro" id="IPR003961">
    <property type="entry name" value="FN3_dom"/>
</dbReference>
<dbReference type="Pfam" id="PF01390">
    <property type="entry name" value="SEA"/>
    <property type="match status" value="1"/>
</dbReference>
<comment type="caution">
    <text evidence="18">The sequence shown here is derived from an EMBL/GenBank/DDBJ whole genome shotgun (WGS) entry which is preliminary data.</text>
</comment>
<dbReference type="InterPro" id="IPR036116">
    <property type="entry name" value="FN3_sf"/>
</dbReference>
<dbReference type="InterPro" id="IPR000082">
    <property type="entry name" value="SEA_dom"/>
</dbReference>
<dbReference type="InterPro" id="IPR020635">
    <property type="entry name" value="Tyr_kinase_cat_dom"/>
</dbReference>
<dbReference type="SUPFAM" id="SSF82671">
    <property type="entry name" value="SEA domain"/>
    <property type="match status" value="1"/>
</dbReference>
<dbReference type="Gene3D" id="1.10.510.10">
    <property type="entry name" value="Transferase(Phosphotransferase) domain 1"/>
    <property type="match status" value="1"/>
</dbReference>